<dbReference type="PROSITE" id="PS00107">
    <property type="entry name" value="PROTEIN_KINASE_ATP"/>
    <property type="match status" value="1"/>
</dbReference>
<protein>
    <submittedName>
        <fullName evidence="8">Serine/threonine protein kinase</fullName>
    </submittedName>
</protein>
<feature type="transmembrane region" description="Helical" evidence="6">
    <location>
        <begin position="534"/>
        <end position="551"/>
    </location>
</feature>
<keyword evidence="1" id="KW-0808">Transferase</keyword>
<feature type="binding site" evidence="5">
    <location>
        <position position="58"/>
    </location>
    <ligand>
        <name>ATP</name>
        <dbReference type="ChEBI" id="CHEBI:30616"/>
    </ligand>
</feature>
<dbReference type="SUPFAM" id="SSF56112">
    <property type="entry name" value="Protein kinase-like (PK-like)"/>
    <property type="match status" value="1"/>
</dbReference>
<keyword evidence="6" id="KW-1133">Transmembrane helix</keyword>
<dbReference type="GO" id="GO:0005524">
    <property type="term" value="F:ATP binding"/>
    <property type="evidence" value="ECO:0007669"/>
    <property type="project" value="UniProtKB-UniRule"/>
</dbReference>
<evidence type="ECO:0000256" key="4">
    <source>
        <dbReference type="ARBA" id="ARBA00022840"/>
    </source>
</evidence>
<evidence type="ECO:0000256" key="3">
    <source>
        <dbReference type="ARBA" id="ARBA00022777"/>
    </source>
</evidence>
<keyword evidence="4 5" id="KW-0067">ATP-binding</keyword>
<evidence type="ECO:0000313" key="8">
    <source>
        <dbReference type="EMBL" id="RGN95119.1"/>
    </source>
</evidence>
<evidence type="ECO:0000256" key="2">
    <source>
        <dbReference type="ARBA" id="ARBA00022741"/>
    </source>
</evidence>
<dbReference type="GO" id="GO:0042594">
    <property type="term" value="P:response to starvation"/>
    <property type="evidence" value="ECO:0007669"/>
    <property type="project" value="TreeGrafter"/>
</dbReference>
<dbReference type="GO" id="GO:0005829">
    <property type="term" value="C:cytosol"/>
    <property type="evidence" value="ECO:0007669"/>
    <property type="project" value="TreeGrafter"/>
</dbReference>
<dbReference type="InterPro" id="IPR000719">
    <property type="entry name" value="Prot_kinase_dom"/>
</dbReference>
<gene>
    <name evidence="8" type="ORF">DXB37_08130</name>
</gene>
<dbReference type="GO" id="GO:0004674">
    <property type="term" value="F:protein serine/threonine kinase activity"/>
    <property type="evidence" value="ECO:0007669"/>
    <property type="project" value="UniProtKB-KW"/>
</dbReference>
<feature type="domain" description="Protein kinase" evidence="7">
    <location>
        <begin position="21"/>
        <end position="298"/>
    </location>
</feature>
<dbReference type="Proteomes" id="UP000260759">
    <property type="component" value="Unassembled WGS sequence"/>
</dbReference>
<organism evidence="8 9">
    <name type="scientific">Bacteroides uniformis</name>
    <dbReference type="NCBI Taxonomy" id="820"/>
    <lineage>
        <taxon>Bacteria</taxon>
        <taxon>Pseudomonadati</taxon>
        <taxon>Bacteroidota</taxon>
        <taxon>Bacteroidia</taxon>
        <taxon>Bacteroidales</taxon>
        <taxon>Bacteroidaceae</taxon>
        <taxon>Bacteroides</taxon>
    </lineage>
</organism>
<dbReference type="Gene3D" id="1.10.510.10">
    <property type="entry name" value="Transferase(Phosphotransferase) domain 1"/>
    <property type="match status" value="1"/>
</dbReference>
<dbReference type="EMBL" id="QSVA01000005">
    <property type="protein sequence ID" value="RGN95119.1"/>
    <property type="molecule type" value="Genomic_DNA"/>
</dbReference>
<dbReference type="AlphaFoldDB" id="A0A3E5F1G6"/>
<feature type="transmembrane region" description="Helical" evidence="6">
    <location>
        <begin position="508"/>
        <end position="527"/>
    </location>
</feature>
<keyword evidence="3 8" id="KW-0418">Kinase</keyword>
<dbReference type="GO" id="GO:0034045">
    <property type="term" value="C:phagophore assembly site membrane"/>
    <property type="evidence" value="ECO:0007669"/>
    <property type="project" value="TreeGrafter"/>
</dbReference>
<evidence type="ECO:0000256" key="6">
    <source>
        <dbReference type="SAM" id="Phobius"/>
    </source>
</evidence>
<keyword evidence="6" id="KW-0812">Transmembrane</keyword>
<evidence type="ECO:0000256" key="1">
    <source>
        <dbReference type="ARBA" id="ARBA00022679"/>
    </source>
</evidence>
<dbReference type="PROSITE" id="PS50011">
    <property type="entry name" value="PROTEIN_KINASE_DOM"/>
    <property type="match status" value="1"/>
</dbReference>
<evidence type="ECO:0000313" key="9">
    <source>
        <dbReference type="Proteomes" id="UP000260759"/>
    </source>
</evidence>
<evidence type="ECO:0000259" key="7">
    <source>
        <dbReference type="PROSITE" id="PS50011"/>
    </source>
</evidence>
<evidence type="ECO:0000256" key="5">
    <source>
        <dbReference type="PROSITE-ProRule" id="PRU10141"/>
    </source>
</evidence>
<dbReference type="InterPro" id="IPR011009">
    <property type="entry name" value="Kinase-like_dom_sf"/>
</dbReference>
<keyword evidence="6" id="KW-0472">Membrane</keyword>
<reference evidence="8 9" key="1">
    <citation type="submission" date="2018-08" db="EMBL/GenBank/DDBJ databases">
        <title>A genome reference for cultivated species of the human gut microbiota.</title>
        <authorList>
            <person name="Zou Y."/>
            <person name="Xue W."/>
            <person name="Luo G."/>
        </authorList>
    </citation>
    <scope>NUCLEOTIDE SEQUENCE [LARGE SCALE GENOMIC DNA]</scope>
    <source>
        <strain evidence="8 9">OM03-4</strain>
    </source>
</reference>
<dbReference type="Pfam" id="PF00069">
    <property type="entry name" value="Pkinase"/>
    <property type="match status" value="1"/>
</dbReference>
<dbReference type="InterPro" id="IPR045269">
    <property type="entry name" value="Atg1-like"/>
</dbReference>
<dbReference type="GO" id="GO:0005776">
    <property type="term" value="C:autophagosome"/>
    <property type="evidence" value="ECO:0007669"/>
    <property type="project" value="TreeGrafter"/>
</dbReference>
<dbReference type="InterPro" id="IPR017441">
    <property type="entry name" value="Protein_kinase_ATP_BS"/>
</dbReference>
<keyword evidence="8" id="KW-0723">Serine/threonine-protein kinase</keyword>
<accession>A0A3E5F1G6</accession>
<dbReference type="SMART" id="SM00220">
    <property type="entry name" value="S_TKc"/>
    <property type="match status" value="1"/>
</dbReference>
<dbReference type="CDD" id="cd14014">
    <property type="entry name" value="STKc_PknB_like"/>
    <property type="match status" value="1"/>
</dbReference>
<dbReference type="PANTHER" id="PTHR24348:SF22">
    <property type="entry name" value="NON-SPECIFIC SERINE_THREONINE PROTEIN KINASE"/>
    <property type="match status" value="1"/>
</dbReference>
<dbReference type="RefSeq" id="WP_117600154.1">
    <property type="nucleotide sequence ID" value="NZ_QSVA01000005.1"/>
</dbReference>
<sequence>MQGTQQSLRKGTILSGNSYNYKIEGILGQGSSGIAYLASIQLQGELGCLNTHTQVAIKEFFQKNFNGREGTTVTCSNEKAFKEYKTKFLREAKNLSKLKHPHIVDILEAFEANNTCYYVMEYLEGGSFDSYIKAENGLSESEALTCIRQIGEALQFMHNNRMLHLDLKPKNIMRRKDGSIVLIDFGLSKQYNSQGEPETSTAIGYGTPGYAPIEQSCYRDGEGFPITIDIYALGATLFKTLTGKTPPNASNIMNYGFPEAELQERNISNKTITAIRHAMKPEKNARTQTVETFIQEIEGGHAEDTTLIEDSSLIVLPETNKITLSLEKLFMGSDRNFSTDIIITANSIALTVKAFTIPKTKIQTYTYPYTSQKFKKLLSNLRELSLQTAYDSFNYEVDNAPDIFYRMRFSLFSTKKSYADIKVEYEALDELRTDELPKNWHGMFSRLQRAITSQIPSFNETVLTVVSNKTPPEEGAKVISIAKESFMAIFAGVMTLMLIIGPNIGVGGIITITSLVILPDLLIFWLSPRKKLHAILFSATIILLLAINHITHQ</sequence>
<comment type="caution">
    <text evidence="8">The sequence shown here is derived from an EMBL/GenBank/DDBJ whole genome shotgun (WGS) entry which is preliminary data.</text>
</comment>
<dbReference type="PANTHER" id="PTHR24348">
    <property type="entry name" value="SERINE/THREONINE-PROTEIN KINASE UNC-51-RELATED"/>
    <property type="match status" value="1"/>
</dbReference>
<keyword evidence="2 5" id="KW-0547">Nucleotide-binding</keyword>
<proteinExistence type="predicted"/>
<name>A0A3E5F1G6_BACUN</name>